<evidence type="ECO:0000256" key="2">
    <source>
        <dbReference type="ARBA" id="ARBA00022723"/>
    </source>
</evidence>
<evidence type="ECO:0000313" key="7">
    <source>
        <dbReference type="EMBL" id="AZG16080.1"/>
    </source>
</evidence>
<gene>
    <name evidence="7" type="ORF">EHF44_21920</name>
</gene>
<dbReference type="PROSITE" id="PS51007">
    <property type="entry name" value="CYTC"/>
    <property type="match status" value="1"/>
</dbReference>
<dbReference type="RefSeq" id="WP_124685811.1">
    <property type="nucleotide sequence ID" value="NZ_CP033970.1"/>
</dbReference>
<feature type="domain" description="Cytochrome c" evidence="6">
    <location>
        <begin position="30"/>
        <end position="145"/>
    </location>
</feature>
<name>A0A3G8H7J4_9BURK</name>
<accession>A0A3G8H7J4</accession>
<dbReference type="KEGG" id="cpau:EHF44_21920"/>
<reference evidence="8" key="1">
    <citation type="submission" date="2018-11" db="EMBL/GenBank/DDBJ databases">
        <title>FDA dAtabase for Regulatory Grade micrObial Sequences (FDA-ARGOS): Supporting development and validation of Infectious Disease Dx tests.</title>
        <authorList>
            <person name="Goldberg B."/>
            <person name="Campos J."/>
            <person name="Tallon L."/>
            <person name="Sadzewicz L."/>
            <person name="Zhao X."/>
            <person name="Vavikolanu K."/>
            <person name="Mehta A."/>
            <person name="Aluvathingal J."/>
            <person name="Nadendla S."/>
            <person name="Geyer C."/>
            <person name="Nandy P."/>
            <person name="Yan Y."/>
            <person name="Sichtig H."/>
        </authorList>
    </citation>
    <scope>NUCLEOTIDE SEQUENCE [LARGE SCALE GENOMIC DNA]</scope>
    <source>
        <strain evidence="8">FDAARGOS_614</strain>
    </source>
</reference>
<proteinExistence type="predicted"/>
<organism evidence="7 8">
    <name type="scientific">Cupriavidus pauculus</name>
    <dbReference type="NCBI Taxonomy" id="82633"/>
    <lineage>
        <taxon>Bacteria</taxon>
        <taxon>Pseudomonadati</taxon>
        <taxon>Pseudomonadota</taxon>
        <taxon>Betaproteobacteria</taxon>
        <taxon>Burkholderiales</taxon>
        <taxon>Burkholderiaceae</taxon>
        <taxon>Cupriavidus</taxon>
    </lineage>
</organism>
<keyword evidence="5" id="KW-0732">Signal</keyword>
<dbReference type="InterPro" id="IPR036909">
    <property type="entry name" value="Cyt_c-like_dom_sf"/>
</dbReference>
<dbReference type="Proteomes" id="UP000270411">
    <property type="component" value="Chromosome 2"/>
</dbReference>
<dbReference type="Gene3D" id="1.10.760.10">
    <property type="entry name" value="Cytochrome c-like domain"/>
    <property type="match status" value="1"/>
</dbReference>
<protein>
    <recommendedName>
        <fullName evidence="6">Cytochrome c domain-containing protein</fullName>
    </recommendedName>
</protein>
<dbReference type="InterPro" id="IPR009056">
    <property type="entry name" value="Cyt_c-like_dom"/>
</dbReference>
<feature type="chain" id="PRO_5017955020" description="Cytochrome c domain-containing protein" evidence="5">
    <location>
        <begin position="25"/>
        <end position="145"/>
    </location>
</feature>
<feature type="signal peptide" evidence="5">
    <location>
        <begin position="1"/>
        <end position="24"/>
    </location>
</feature>
<evidence type="ECO:0000259" key="6">
    <source>
        <dbReference type="PROSITE" id="PS51007"/>
    </source>
</evidence>
<sequence length="145" mass="15319">MRTRLTGALAVAMAAASLAVPALAQAPTPNLVELGRSLFYGSVTPATPARLRWEERPVPAAAARCANCHVATQGAQPFGPPLTADALLTLAPRRGGPPSAYDRDSFCRVVAQGVDNTGVMLSKVMPQYRLSDPECTALWSFLLTQ</sequence>
<dbReference type="EMBL" id="CP033970">
    <property type="protein sequence ID" value="AZG16080.1"/>
    <property type="molecule type" value="Genomic_DNA"/>
</dbReference>
<dbReference type="OrthoDB" id="9108522at2"/>
<dbReference type="GO" id="GO:0046872">
    <property type="term" value="F:metal ion binding"/>
    <property type="evidence" value="ECO:0007669"/>
    <property type="project" value="UniProtKB-KW"/>
</dbReference>
<evidence type="ECO:0000256" key="1">
    <source>
        <dbReference type="ARBA" id="ARBA00022617"/>
    </source>
</evidence>
<keyword evidence="3 4" id="KW-0408">Iron</keyword>
<keyword evidence="2 4" id="KW-0479">Metal-binding</keyword>
<dbReference type="GO" id="GO:0009055">
    <property type="term" value="F:electron transfer activity"/>
    <property type="evidence" value="ECO:0007669"/>
    <property type="project" value="InterPro"/>
</dbReference>
<evidence type="ECO:0000256" key="3">
    <source>
        <dbReference type="ARBA" id="ARBA00023004"/>
    </source>
</evidence>
<dbReference type="SUPFAM" id="SSF46626">
    <property type="entry name" value="Cytochrome c"/>
    <property type="match status" value="1"/>
</dbReference>
<evidence type="ECO:0000313" key="8">
    <source>
        <dbReference type="Proteomes" id="UP000270411"/>
    </source>
</evidence>
<dbReference type="GO" id="GO:0020037">
    <property type="term" value="F:heme binding"/>
    <property type="evidence" value="ECO:0007669"/>
    <property type="project" value="InterPro"/>
</dbReference>
<keyword evidence="1 4" id="KW-0349">Heme</keyword>
<dbReference type="AlphaFoldDB" id="A0A3G8H7J4"/>
<evidence type="ECO:0000256" key="5">
    <source>
        <dbReference type="SAM" id="SignalP"/>
    </source>
</evidence>
<evidence type="ECO:0000256" key="4">
    <source>
        <dbReference type="PROSITE-ProRule" id="PRU00433"/>
    </source>
</evidence>